<keyword evidence="2" id="KW-1185">Reference proteome</keyword>
<proteinExistence type="predicted"/>
<evidence type="ECO:0000313" key="1">
    <source>
        <dbReference type="EMBL" id="KAG9226406.1"/>
    </source>
</evidence>
<reference evidence="1 2" key="1">
    <citation type="journal article" date="2021" name="Appl. Environ. Microbiol.">
        <title>Genetic linkage and physical mapping for an oyster mushroom Pleurotus cornucopiae and QTL analysis for the trait cap color.</title>
        <authorList>
            <person name="Zhang Y."/>
            <person name="Gao W."/>
            <person name="Sonnenberg A."/>
            <person name="Chen Q."/>
            <person name="Zhang J."/>
            <person name="Huang C."/>
        </authorList>
    </citation>
    <scope>NUCLEOTIDE SEQUENCE [LARGE SCALE GENOMIC DNA]</scope>
    <source>
        <strain evidence="1">CCMSSC00406</strain>
    </source>
</reference>
<comment type="caution">
    <text evidence="1">The sequence shown here is derived from an EMBL/GenBank/DDBJ whole genome shotgun (WGS) entry which is preliminary data.</text>
</comment>
<name>A0ACB7J8L1_PLECO</name>
<dbReference type="EMBL" id="WQMT02000002">
    <property type="protein sequence ID" value="KAG9226406.1"/>
    <property type="molecule type" value="Genomic_DNA"/>
</dbReference>
<protein>
    <submittedName>
        <fullName evidence="1">Uncharacterized protein</fullName>
    </submittedName>
</protein>
<gene>
    <name evidence="1" type="ORF">CCMSSC00406_0003285</name>
</gene>
<accession>A0ACB7J8L1</accession>
<organism evidence="1 2">
    <name type="scientific">Pleurotus cornucopiae</name>
    <name type="common">Cornucopia mushroom</name>
    <dbReference type="NCBI Taxonomy" id="5321"/>
    <lineage>
        <taxon>Eukaryota</taxon>
        <taxon>Fungi</taxon>
        <taxon>Dikarya</taxon>
        <taxon>Basidiomycota</taxon>
        <taxon>Agaricomycotina</taxon>
        <taxon>Agaricomycetes</taxon>
        <taxon>Agaricomycetidae</taxon>
        <taxon>Agaricales</taxon>
        <taxon>Pleurotineae</taxon>
        <taxon>Pleurotaceae</taxon>
        <taxon>Pleurotus</taxon>
    </lineage>
</organism>
<evidence type="ECO:0000313" key="2">
    <source>
        <dbReference type="Proteomes" id="UP000824881"/>
    </source>
</evidence>
<dbReference type="Proteomes" id="UP000824881">
    <property type="component" value="Unassembled WGS sequence"/>
</dbReference>
<sequence length="260" mass="28958">MARDRLAAMRAQQQGGGNNYSNNSYPTQASGGGGGGYNSRNNPYAQQDDKTYEMSDVKDSQTHLTAAADFGGDNMSAFYSETALVKSKFVEAIQNYQTVEQQFRSKYKQRMERQFKIVKPDASPEEVKAVVNDESGGQIFSQALISSNRYGESRAAYREVQERHEDIKKIERTLTELAQLFNDMSVLVEQQEETINVIETAAAGVEKDTEVGLGYTEKAVDSARAARKKRWICFIICLVVLIIVGIIIAVVITQQVNKTK</sequence>